<dbReference type="Gene3D" id="2.60.40.420">
    <property type="entry name" value="Cupredoxins - blue copper proteins"/>
    <property type="match status" value="1"/>
</dbReference>
<dbReference type="AlphaFoldDB" id="A0A3A1WLW4"/>
<evidence type="ECO:0000256" key="3">
    <source>
        <dbReference type="ARBA" id="ARBA00022729"/>
    </source>
</evidence>
<dbReference type="Gene3D" id="1.20.1420.20">
    <property type="entry name" value="M75 peptidase, HXXE motif"/>
    <property type="match status" value="1"/>
</dbReference>
<keyword evidence="4" id="KW-1133">Transmembrane helix</keyword>
<dbReference type="InterPro" id="IPR050894">
    <property type="entry name" value="EfeM/EfeO_iron_uptake"/>
</dbReference>
<comment type="similarity">
    <text evidence="2">Belongs to the EfeM/EfeO family.</text>
</comment>
<gene>
    <name evidence="7" type="primary">efeO</name>
    <name evidence="7" type="ORF">D3218_10560</name>
</gene>
<evidence type="ECO:0000256" key="1">
    <source>
        <dbReference type="ARBA" id="ARBA00004418"/>
    </source>
</evidence>
<dbReference type="OrthoDB" id="7348379at2"/>
<protein>
    <submittedName>
        <fullName evidence="7">Iron uptake system protein EfeO</fullName>
    </submittedName>
</protein>
<dbReference type="GO" id="GO:0042597">
    <property type="term" value="C:periplasmic space"/>
    <property type="evidence" value="ECO:0007669"/>
    <property type="project" value="UniProtKB-SubCell"/>
</dbReference>
<dbReference type="Pfam" id="PF09375">
    <property type="entry name" value="Peptidase_M75"/>
    <property type="match status" value="1"/>
</dbReference>
<dbReference type="PANTHER" id="PTHR39192">
    <property type="entry name" value="IRON UPTAKE SYSTEM COMPONENT EFEO"/>
    <property type="match status" value="1"/>
</dbReference>
<sequence>MSSPPLPPVRGPNRTLRWAAAGSALLMIAGVGAFAYASQVAARRTPGADALTVVLENGTCRPNELTVPAGRTTFRIENRTERAVEWEILDGVMVVEERENIAPGLSQTLSARLRPGEYAITCGLLSNPRGRLVVTPAADGAAPSAPDLVAFIAPLAEYRVFTQLQARDLAREVGALDEAIRAGDLAKARGLYSQARAPYLRLAPVASRIADLANAIDPVAAYLGGREADRGFTGFHRLEYGLFAQNATQGLAPISEKLVADVAALRERLRALKLSPADMTDGAARVLQLLADTTAGNGVDAYSRTDLDDFDAGLSGVAKIVALLKPVASDAAPEAFEAVGTRLSTVEAQLAALRGADGYPAFDAVPAESREALAEDTRALGEAVERMGEAIGLSQGGA</sequence>
<comment type="caution">
    <text evidence="7">The sequence shown here is derived from an EMBL/GenBank/DDBJ whole genome shotgun (WGS) entry which is preliminary data.</text>
</comment>
<keyword evidence="4" id="KW-0472">Membrane</keyword>
<keyword evidence="3" id="KW-0732">Signal</keyword>
<dbReference type="EMBL" id="QYRN01000005">
    <property type="protein sequence ID" value="RIY00841.1"/>
    <property type="molecule type" value="Genomic_DNA"/>
</dbReference>
<proteinExistence type="inferred from homology"/>
<dbReference type="CDD" id="cd14656">
    <property type="entry name" value="Imelysin-like_EfeO"/>
    <property type="match status" value="1"/>
</dbReference>
<comment type="subcellular location">
    <subcellularLocation>
        <location evidence="1">Periplasm</location>
    </subcellularLocation>
</comment>
<keyword evidence="8" id="KW-1185">Reference proteome</keyword>
<name>A0A3A1WLW4_9HYPH</name>
<dbReference type="InterPro" id="IPR018976">
    <property type="entry name" value="Imelysin-like"/>
</dbReference>
<dbReference type="InterPro" id="IPR008972">
    <property type="entry name" value="Cupredoxin"/>
</dbReference>
<evidence type="ECO:0000259" key="5">
    <source>
        <dbReference type="Pfam" id="PF09375"/>
    </source>
</evidence>
<feature type="domain" description="Imelysin-like" evidence="5">
    <location>
        <begin position="155"/>
        <end position="382"/>
    </location>
</feature>
<dbReference type="InterPro" id="IPR038352">
    <property type="entry name" value="Imelysin_sf"/>
</dbReference>
<dbReference type="NCBIfam" id="NF007697">
    <property type="entry name" value="PRK10378.1"/>
    <property type="match status" value="1"/>
</dbReference>
<evidence type="ECO:0000313" key="8">
    <source>
        <dbReference type="Proteomes" id="UP000265750"/>
    </source>
</evidence>
<dbReference type="InterPro" id="IPR053377">
    <property type="entry name" value="Iron_uptake_EfeM/EfeO"/>
</dbReference>
<organism evidence="7 8">
    <name type="scientific">Aureimonas flava</name>
    <dbReference type="NCBI Taxonomy" id="2320271"/>
    <lineage>
        <taxon>Bacteria</taxon>
        <taxon>Pseudomonadati</taxon>
        <taxon>Pseudomonadota</taxon>
        <taxon>Alphaproteobacteria</taxon>
        <taxon>Hyphomicrobiales</taxon>
        <taxon>Aurantimonadaceae</taxon>
        <taxon>Aureimonas</taxon>
    </lineage>
</organism>
<evidence type="ECO:0000256" key="4">
    <source>
        <dbReference type="SAM" id="Phobius"/>
    </source>
</evidence>
<dbReference type="PANTHER" id="PTHR39192:SF1">
    <property type="entry name" value="IRON UPTAKE SYSTEM COMPONENT EFEO"/>
    <property type="match status" value="1"/>
</dbReference>
<dbReference type="Proteomes" id="UP000265750">
    <property type="component" value="Unassembled WGS sequence"/>
</dbReference>
<accession>A0A3A1WLW4</accession>
<feature type="transmembrane region" description="Helical" evidence="4">
    <location>
        <begin position="16"/>
        <end position="37"/>
    </location>
</feature>
<evidence type="ECO:0000313" key="7">
    <source>
        <dbReference type="EMBL" id="RIY00841.1"/>
    </source>
</evidence>
<evidence type="ECO:0000256" key="2">
    <source>
        <dbReference type="ARBA" id="ARBA00005989"/>
    </source>
</evidence>
<reference evidence="8" key="1">
    <citation type="submission" date="2018-09" db="EMBL/GenBank/DDBJ databases">
        <authorList>
            <person name="Tuo L."/>
        </authorList>
    </citation>
    <scope>NUCLEOTIDE SEQUENCE [LARGE SCALE GENOMIC DNA]</scope>
    <source>
        <strain evidence="8">M2BS4Y-1</strain>
    </source>
</reference>
<keyword evidence="4" id="KW-0812">Transmembrane</keyword>
<feature type="domain" description="EfeO-type cupredoxin-like" evidence="6">
    <location>
        <begin position="31"/>
        <end position="134"/>
    </location>
</feature>
<evidence type="ECO:0000259" key="6">
    <source>
        <dbReference type="Pfam" id="PF13473"/>
    </source>
</evidence>
<dbReference type="InterPro" id="IPR028096">
    <property type="entry name" value="EfeO_Cupredoxin"/>
</dbReference>
<dbReference type="Pfam" id="PF13473">
    <property type="entry name" value="Cupredoxin_1"/>
    <property type="match status" value="1"/>
</dbReference>
<dbReference type="NCBIfam" id="NF041757">
    <property type="entry name" value="EfeO"/>
    <property type="match status" value="1"/>
</dbReference>
<dbReference type="InterPro" id="IPR034981">
    <property type="entry name" value="Imelysin-like_EfeO/Algp7"/>
</dbReference>